<dbReference type="CDD" id="cd02440">
    <property type="entry name" value="AdoMet_MTases"/>
    <property type="match status" value="1"/>
</dbReference>
<dbReference type="PANTHER" id="PTHR44307:SF2">
    <property type="entry name" value="PHOSPHOETHANOLAMINE METHYLTRANSFERASE ISOFORM X1"/>
    <property type="match status" value="1"/>
</dbReference>
<dbReference type="Proteomes" id="UP000469558">
    <property type="component" value="Unassembled WGS sequence"/>
</dbReference>
<evidence type="ECO:0000256" key="8">
    <source>
        <dbReference type="ARBA" id="ARBA00047841"/>
    </source>
</evidence>
<comment type="caution">
    <text evidence="10">The sequence shown here is derived from an EMBL/GenBank/DDBJ whole genome shotgun (WGS) entry which is preliminary data.</text>
</comment>
<proteinExistence type="predicted"/>
<evidence type="ECO:0000313" key="10">
    <source>
        <dbReference type="EMBL" id="TVY67463.1"/>
    </source>
</evidence>
<dbReference type="Gene3D" id="3.40.50.150">
    <property type="entry name" value="Vaccinia Virus protein VP39"/>
    <property type="match status" value="1"/>
</dbReference>
<evidence type="ECO:0000256" key="4">
    <source>
        <dbReference type="ARBA" id="ARBA00022679"/>
    </source>
</evidence>
<keyword evidence="3" id="KW-0489">Methyltransferase</keyword>
<accession>A0A8T9BWV8</accession>
<evidence type="ECO:0000256" key="6">
    <source>
        <dbReference type="ARBA" id="ARBA00047619"/>
    </source>
</evidence>
<dbReference type="GO" id="GO:0000234">
    <property type="term" value="F:phosphoethanolamine N-methyltransferase activity"/>
    <property type="evidence" value="ECO:0007669"/>
    <property type="project" value="UniProtKB-EC"/>
</dbReference>
<dbReference type="PANTHER" id="PTHR44307">
    <property type="entry name" value="PHOSPHOETHANOLAMINE METHYLTRANSFERASE"/>
    <property type="match status" value="1"/>
</dbReference>
<comment type="catalytic activity">
    <reaction evidence="7">
        <text>phosphoethanolamine + S-adenosyl-L-methionine = N-methylethanolamine phosphate + S-adenosyl-L-homocysteine + H(+)</text>
        <dbReference type="Rhea" id="RHEA:20365"/>
        <dbReference type="ChEBI" id="CHEBI:15378"/>
        <dbReference type="ChEBI" id="CHEBI:57781"/>
        <dbReference type="ChEBI" id="CHEBI:57856"/>
        <dbReference type="ChEBI" id="CHEBI:58190"/>
        <dbReference type="ChEBI" id="CHEBI:59789"/>
        <dbReference type="EC" id="2.1.1.103"/>
    </reaction>
    <physiologicalReaction direction="left-to-right" evidence="7">
        <dbReference type="Rhea" id="RHEA:20366"/>
    </physiologicalReaction>
</comment>
<dbReference type="GO" id="GO:0032259">
    <property type="term" value="P:methylation"/>
    <property type="evidence" value="ECO:0007669"/>
    <property type="project" value="UniProtKB-KW"/>
</dbReference>
<organism evidence="10 11">
    <name type="scientific">Lachnellula suecica</name>
    <dbReference type="NCBI Taxonomy" id="602035"/>
    <lineage>
        <taxon>Eukaryota</taxon>
        <taxon>Fungi</taxon>
        <taxon>Dikarya</taxon>
        <taxon>Ascomycota</taxon>
        <taxon>Pezizomycotina</taxon>
        <taxon>Leotiomycetes</taxon>
        <taxon>Helotiales</taxon>
        <taxon>Lachnaceae</taxon>
        <taxon>Lachnellula</taxon>
    </lineage>
</organism>
<dbReference type="InterPro" id="IPR041698">
    <property type="entry name" value="Methyltransf_25"/>
</dbReference>
<name>A0A8T9BWV8_9HELO</name>
<evidence type="ECO:0000256" key="5">
    <source>
        <dbReference type="ARBA" id="ARBA00035674"/>
    </source>
</evidence>
<dbReference type="AlphaFoldDB" id="A0A8T9BWV8"/>
<comment type="pathway">
    <text evidence="2">Lipid metabolism.</text>
</comment>
<comment type="catalytic activity">
    <reaction evidence="6">
        <text>N,N-dimethylethanolamine phosphate + S-adenosyl-L-methionine = phosphocholine + S-adenosyl-L-homocysteine + H(+)</text>
        <dbReference type="Rhea" id="RHEA:25325"/>
        <dbReference type="ChEBI" id="CHEBI:15378"/>
        <dbReference type="ChEBI" id="CHEBI:57856"/>
        <dbReference type="ChEBI" id="CHEBI:58641"/>
        <dbReference type="ChEBI" id="CHEBI:59789"/>
        <dbReference type="ChEBI" id="CHEBI:295975"/>
        <dbReference type="EC" id="2.1.1.103"/>
    </reaction>
    <physiologicalReaction direction="left-to-right" evidence="6">
        <dbReference type="Rhea" id="RHEA:25326"/>
    </physiologicalReaction>
</comment>
<evidence type="ECO:0000256" key="2">
    <source>
        <dbReference type="ARBA" id="ARBA00005189"/>
    </source>
</evidence>
<dbReference type="EC" id="2.1.1.103" evidence="5"/>
<gene>
    <name evidence="10" type="ORF">LSUE1_G007395</name>
</gene>
<dbReference type="InterPro" id="IPR029063">
    <property type="entry name" value="SAM-dependent_MTases_sf"/>
</dbReference>
<comment type="catalytic activity">
    <reaction evidence="8">
        <text>N-methylethanolamine phosphate + S-adenosyl-L-methionine = N,N-dimethylethanolamine phosphate + S-adenosyl-L-homocysteine + H(+)</text>
        <dbReference type="Rhea" id="RHEA:25321"/>
        <dbReference type="ChEBI" id="CHEBI:15378"/>
        <dbReference type="ChEBI" id="CHEBI:57781"/>
        <dbReference type="ChEBI" id="CHEBI:57856"/>
        <dbReference type="ChEBI" id="CHEBI:58641"/>
        <dbReference type="ChEBI" id="CHEBI:59789"/>
        <dbReference type="EC" id="2.1.1.103"/>
    </reaction>
    <physiologicalReaction direction="left-to-right" evidence="8">
        <dbReference type="Rhea" id="RHEA:25322"/>
    </physiologicalReaction>
</comment>
<dbReference type="SUPFAM" id="SSF53335">
    <property type="entry name" value="S-adenosyl-L-methionine-dependent methyltransferases"/>
    <property type="match status" value="1"/>
</dbReference>
<dbReference type="OrthoDB" id="540004at2759"/>
<keyword evidence="11" id="KW-1185">Reference proteome</keyword>
<evidence type="ECO:0000313" key="11">
    <source>
        <dbReference type="Proteomes" id="UP000469558"/>
    </source>
</evidence>
<dbReference type="Pfam" id="PF13649">
    <property type="entry name" value="Methyltransf_25"/>
    <property type="match status" value="1"/>
</dbReference>
<evidence type="ECO:0000259" key="9">
    <source>
        <dbReference type="Pfam" id="PF13649"/>
    </source>
</evidence>
<feature type="non-terminal residue" evidence="10">
    <location>
        <position position="184"/>
    </location>
</feature>
<sequence length="184" mass="19822">MATPAPALVTTTFFDQIGIKYEQAFGHDPGLLNFITRALSLIPAHASVLDVGCGTGKPVAATVSRSGRKVHGIDVSSTMVALSRQQVPDGTFEEISMFEFSPPAQYDAVFTIFCLFNMGGDLVGPLMKKINSWVVPGGYLFIGTMVADDFAEGDMLDEEDAYGGRHVPTRFMGNNASTLVYSRE</sequence>
<feature type="domain" description="Methyltransferase" evidence="9">
    <location>
        <begin position="48"/>
        <end position="138"/>
    </location>
</feature>
<evidence type="ECO:0000256" key="7">
    <source>
        <dbReference type="ARBA" id="ARBA00047622"/>
    </source>
</evidence>
<reference evidence="10 11" key="1">
    <citation type="submission" date="2018-05" db="EMBL/GenBank/DDBJ databases">
        <title>Genome sequencing and assembly of the regulated plant pathogen Lachnellula willkommii and related sister species for the development of diagnostic species identification markers.</title>
        <authorList>
            <person name="Giroux E."/>
            <person name="Bilodeau G."/>
        </authorList>
    </citation>
    <scope>NUCLEOTIDE SEQUENCE [LARGE SCALE GENOMIC DNA]</scope>
    <source>
        <strain evidence="10 11">CBS 268.59</strain>
    </source>
</reference>
<dbReference type="EMBL" id="QGMK01001550">
    <property type="protein sequence ID" value="TVY67463.1"/>
    <property type="molecule type" value="Genomic_DNA"/>
</dbReference>
<evidence type="ECO:0000256" key="1">
    <source>
        <dbReference type="ARBA" id="ARBA00004969"/>
    </source>
</evidence>
<keyword evidence="4" id="KW-0808">Transferase</keyword>
<comment type="pathway">
    <text evidence="1">Phospholipid metabolism; phosphatidylcholine biosynthesis.</text>
</comment>
<protein>
    <recommendedName>
        <fullName evidence="5">phosphoethanolamine N-methyltransferase</fullName>
        <ecNumber evidence="5">2.1.1.103</ecNumber>
    </recommendedName>
</protein>
<evidence type="ECO:0000256" key="3">
    <source>
        <dbReference type="ARBA" id="ARBA00022603"/>
    </source>
</evidence>